<protein>
    <submittedName>
        <fullName evidence="1">Uncharacterized protein</fullName>
    </submittedName>
</protein>
<dbReference type="FunFam" id="3.40.50.1000:FF:000124">
    <property type="entry name" value="HAD-family hydrolase IIA"/>
    <property type="match status" value="1"/>
</dbReference>
<dbReference type="InterPro" id="IPR023214">
    <property type="entry name" value="HAD_sf"/>
</dbReference>
<accession>A0A067DSF8</accession>
<dbReference type="PANTHER" id="PTHR19288">
    <property type="entry name" value="4-NITROPHENYLPHOSPHATASE-RELATED"/>
    <property type="match status" value="1"/>
</dbReference>
<keyword evidence="2" id="KW-1185">Reference proteome</keyword>
<gene>
    <name evidence="1" type="ORF">CISIN_1g016204mg</name>
</gene>
<dbReference type="GO" id="GO:0016791">
    <property type="term" value="F:phosphatase activity"/>
    <property type="evidence" value="ECO:0000318"/>
    <property type="project" value="GO_Central"/>
</dbReference>
<proteinExistence type="predicted"/>
<dbReference type="GO" id="GO:0005737">
    <property type="term" value="C:cytoplasm"/>
    <property type="evidence" value="ECO:0000318"/>
    <property type="project" value="GO_Central"/>
</dbReference>
<sequence length="393" mass="43267">MIAKCSVQSNDPHLFQTLNGLRHIAETRRFKAWLLDQFGVLHDGKKPYPGAISTLEMLATTGAKMVVISNSSRRASTTIDKLKSLGFDPSLFAGAITSGELTHQYLLRRDDAWFAALGRSCIHMTWSDRGAISLEGLGLKVVENVEEADFILAHGTEGMGLPSGDVRPMSLQDLEKILEICASKKIPMVVANPDYVTVEARALRVMPGKDILVNEIFRPHNVAQEKYIISRMTDLILFDLKNFNLVSVDIIYSSHKLLSRNFSISKNFTFRNFIGLPFVYECVLIILGTLASKFEKLGGEVRWMGKPDKIIYKSAMAMVGVDACDSIAVGDSLHHDIKGANAAGIQSVFIIGGIHATELGLDSYGEVADLSSVQTLVSKYDAYPSYVLPSFSW</sequence>
<dbReference type="SMR" id="A0A067DSF8"/>
<dbReference type="InterPro" id="IPR006357">
    <property type="entry name" value="HAD-SF_hydro_IIA"/>
</dbReference>
<dbReference type="Proteomes" id="UP000027120">
    <property type="component" value="Unassembled WGS sequence"/>
</dbReference>
<dbReference type="EMBL" id="KK785231">
    <property type="protein sequence ID" value="KDO45949.1"/>
    <property type="molecule type" value="Genomic_DNA"/>
</dbReference>
<dbReference type="SUPFAM" id="SSF56784">
    <property type="entry name" value="HAD-like"/>
    <property type="match status" value="1"/>
</dbReference>
<evidence type="ECO:0000313" key="1">
    <source>
        <dbReference type="EMBL" id="KDO45949.1"/>
    </source>
</evidence>
<dbReference type="PANTHER" id="PTHR19288:SF90">
    <property type="entry name" value="OS08G0542600 PROTEIN"/>
    <property type="match status" value="1"/>
</dbReference>
<evidence type="ECO:0000313" key="2">
    <source>
        <dbReference type="Proteomes" id="UP000027120"/>
    </source>
</evidence>
<dbReference type="Gene3D" id="3.40.50.1000">
    <property type="entry name" value="HAD superfamily/HAD-like"/>
    <property type="match status" value="4"/>
</dbReference>
<organism evidence="1 2">
    <name type="scientific">Citrus sinensis</name>
    <name type="common">Sweet orange</name>
    <name type="synonym">Citrus aurantium var. sinensis</name>
    <dbReference type="NCBI Taxonomy" id="2711"/>
    <lineage>
        <taxon>Eukaryota</taxon>
        <taxon>Viridiplantae</taxon>
        <taxon>Streptophyta</taxon>
        <taxon>Embryophyta</taxon>
        <taxon>Tracheophyta</taxon>
        <taxon>Spermatophyta</taxon>
        <taxon>Magnoliopsida</taxon>
        <taxon>eudicotyledons</taxon>
        <taxon>Gunneridae</taxon>
        <taxon>Pentapetalae</taxon>
        <taxon>rosids</taxon>
        <taxon>malvids</taxon>
        <taxon>Sapindales</taxon>
        <taxon>Rutaceae</taxon>
        <taxon>Aurantioideae</taxon>
        <taxon>Citrus</taxon>
    </lineage>
</organism>
<dbReference type="InterPro" id="IPR036412">
    <property type="entry name" value="HAD-like_sf"/>
</dbReference>
<dbReference type="Pfam" id="PF13242">
    <property type="entry name" value="Hydrolase_like"/>
    <property type="match status" value="1"/>
</dbReference>
<dbReference type="Pfam" id="PF13344">
    <property type="entry name" value="Hydrolase_6"/>
    <property type="match status" value="1"/>
</dbReference>
<dbReference type="STRING" id="2711.A0A067DSF8"/>
<reference evidence="1 2" key="1">
    <citation type="submission" date="2014-04" db="EMBL/GenBank/DDBJ databases">
        <authorList>
            <consortium name="International Citrus Genome Consortium"/>
            <person name="Gmitter F."/>
            <person name="Chen C."/>
            <person name="Farmerie W."/>
            <person name="Harkins T."/>
            <person name="Desany B."/>
            <person name="Mohiuddin M."/>
            <person name="Kodira C."/>
            <person name="Borodovsky M."/>
            <person name="Lomsadze A."/>
            <person name="Burns P."/>
            <person name="Jenkins J."/>
            <person name="Prochnik S."/>
            <person name="Shu S."/>
            <person name="Chapman J."/>
            <person name="Pitluck S."/>
            <person name="Schmutz J."/>
            <person name="Rokhsar D."/>
        </authorList>
    </citation>
    <scope>NUCLEOTIDE SEQUENCE</scope>
</reference>
<name>A0A067DSF8_CITSI</name>
<dbReference type="AlphaFoldDB" id="A0A067DSF8"/>